<evidence type="ECO:0000313" key="2">
    <source>
        <dbReference type="Proteomes" id="UP000035763"/>
    </source>
</evidence>
<sequence length="82" mass="8655">MPLRAIHHSPVPKVARLLFADGTVILARSLVQGEVTRLGLMREAGSVVIADFGSHPDGIEVALRGVRGDACRVLAVGLDQSD</sequence>
<comment type="caution">
    <text evidence="1">The sequence shown here is derived from an EMBL/GenBank/DDBJ whole genome shotgun (WGS) entry which is preliminary data.</text>
</comment>
<gene>
    <name evidence="1" type="ORF">BN11_3040004</name>
</gene>
<organism evidence="1 2">
    <name type="scientific">Nostocoides australiense Ben110</name>
    <dbReference type="NCBI Taxonomy" id="1193182"/>
    <lineage>
        <taxon>Bacteria</taxon>
        <taxon>Bacillati</taxon>
        <taxon>Actinomycetota</taxon>
        <taxon>Actinomycetes</taxon>
        <taxon>Micrococcales</taxon>
        <taxon>Intrasporangiaceae</taxon>
        <taxon>Nostocoides</taxon>
    </lineage>
</organism>
<accession>W6JY86</accession>
<keyword evidence="2" id="KW-1185">Reference proteome</keyword>
<dbReference type="STRING" id="1193182.BN11_3040004"/>
<evidence type="ECO:0000313" key="1">
    <source>
        <dbReference type="EMBL" id="CCH73625.1"/>
    </source>
</evidence>
<name>W6JY86_9MICO</name>
<dbReference type="EMBL" id="CAJA01000229">
    <property type="protein sequence ID" value="CCH73625.1"/>
    <property type="molecule type" value="Genomic_DNA"/>
</dbReference>
<dbReference type="Proteomes" id="UP000035763">
    <property type="component" value="Unassembled WGS sequence"/>
</dbReference>
<dbReference type="OrthoDB" id="5198217at2"/>
<proteinExistence type="predicted"/>
<reference evidence="1 2" key="1">
    <citation type="journal article" date="2013" name="ISME J.">
        <title>A metabolic model for members of the genus Tetrasphaera involved in enhanced biological phosphorus removal.</title>
        <authorList>
            <person name="Kristiansen R."/>
            <person name="Nguyen H.T.T."/>
            <person name="Saunders A.M."/>
            <person name="Nielsen J.L."/>
            <person name="Wimmer R."/>
            <person name="Le V.Q."/>
            <person name="McIlroy S.J."/>
            <person name="Petrovski S."/>
            <person name="Seviour R.J."/>
            <person name="Calteau A."/>
            <person name="Nielsen K.L."/>
            <person name="Nielsen P.H."/>
        </authorList>
    </citation>
    <scope>NUCLEOTIDE SEQUENCE [LARGE SCALE GENOMIC DNA]</scope>
    <source>
        <strain evidence="1 2">Ben110</strain>
    </source>
</reference>
<dbReference type="AlphaFoldDB" id="W6JY86"/>
<protein>
    <submittedName>
        <fullName evidence="1">Uncharacterized protein</fullName>
    </submittedName>
</protein>